<dbReference type="Gene3D" id="3.30.1360.10">
    <property type="entry name" value="RNA polymerase, RBP11-like subunit"/>
    <property type="match status" value="1"/>
</dbReference>
<dbReference type="PANTHER" id="PTHR11800:SF13">
    <property type="entry name" value="DNA-DIRECTED RNA POLYMERASES I AND III SUBUNIT RPAC1"/>
    <property type="match status" value="1"/>
</dbReference>
<dbReference type="OrthoDB" id="270173at2759"/>
<comment type="caution">
    <text evidence="8">The sequence shown here is derived from an EMBL/GenBank/DDBJ whole genome shotgun (WGS) entry which is preliminary data.</text>
</comment>
<evidence type="ECO:0000256" key="5">
    <source>
        <dbReference type="ARBA" id="ARBA00023242"/>
    </source>
</evidence>
<dbReference type="AlphaFoldDB" id="R4XFB4"/>
<evidence type="ECO:0000313" key="9">
    <source>
        <dbReference type="Proteomes" id="UP000013776"/>
    </source>
</evidence>
<evidence type="ECO:0000256" key="4">
    <source>
        <dbReference type="ARBA" id="ARBA00023163"/>
    </source>
</evidence>
<sequence>MAAEDRLERLERRKHEIGIEIDRVTDVTSTDFPGHYPDEDNSWDIEKFKKQFFIQIRRCEENHLEFDAVGIDASIANAVRRILISEIPTMAIEYVYIMNNTSVIQDEVLAHRLGLIPISAPASEFAQFKRPAEGEAPQPTDADTVVLSLNVKCERNKDAPADCEDPKELYINGDVTSGMIKWTPMGEQSNTLSRFKIGPTQDDILIAKLRPGQEIDLEMHAILGLGQDHAKFSPVAPATYRIMPTITILEPIEGDDAEKFKKCFPKGVIKVIPDNSAKGGKKAIVRNPRNDSVSRECLRHEEFKDKVRLGRKRNHFLFSVESTGVADADVLVLKAITVLRRKCEAVKMEIERQRGDQSDD</sequence>
<evidence type="ECO:0000256" key="2">
    <source>
        <dbReference type="ARBA" id="ARBA00022083"/>
    </source>
</evidence>
<dbReference type="InterPro" id="IPR036643">
    <property type="entry name" value="RNApol_insert_sf"/>
</dbReference>
<dbReference type="HAMAP" id="MF_00320">
    <property type="entry name" value="RNApol_arch_Rpo3"/>
    <property type="match status" value="1"/>
</dbReference>
<dbReference type="EMBL" id="CAHR02000227">
    <property type="protein sequence ID" value="CCG84358.1"/>
    <property type="molecule type" value="Genomic_DNA"/>
</dbReference>
<dbReference type="GO" id="GO:0003899">
    <property type="term" value="F:DNA-directed RNA polymerase activity"/>
    <property type="evidence" value="ECO:0007669"/>
    <property type="project" value="InterPro"/>
</dbReference>
<dbReference type="CDD" id="cd07032">
    <property type="entry name" value="RNAP_I_II_AC40"/>
    <property type="match status" value="1"/>
</dbReference>
<dbReference type="GO" id="GO:0003677">
    <property type="term" value="F:DNA binding"/>
    <property type="evidence" value="ECO:0007669"/>
    <property type="project" value="InterPro"/>
</dbReference>
<dbReference type="GO" id="GO:0005736">
    <property type="term" value="C:RNA polymerase I complex"/>
    <property type="evidence" value="ECO:0007669"/>
    <property type="project" value="TreeGrafter"/>
</dbReference>
<proteinExistence type="inferred from homology"/>
<dbReference type="InterPro" id="IPR033901">
    <property type="entry name" value="RNAPI/III_AC40"/>
</dbReference>
<dbReference type="Pfam" id="PF01193">
    <property type="entry name" value="RNA_pol_L"/>
    <property type="match status" value="1"/>
</dbReference>
<evidence type="ECO:0000256" key="3">
    <source>
        <dbReference type="ARBA" id="ARBA00022478"/>
    </source>
</evidence>
<name>R4XFB4_TAPDE</name>
<keyword evidence="3" id="KW-0240">DNA-directed RNA polymerase</keyword>
<dbReference type="FunFam" id="2.170.120.12:FF:000003">
    <property type="entry name" value="Dna-directed rna polymerases i and iii subunit"/>
    <property type="match status" value="1"/>
</dbReference>
<dbReference type="GO" id="GO:0055029">
    <property type="term" value="C:nuclear DNA-directed RNA polymerase complex"/>
    <property type="evidence" value="ECO:0007669"/>
    <property type="project" value="UniProtKB-ARBA"/>
</dbReference>
<dbReference type="GO" id="GO:0006351">
    <property type="term" value="P:DNA-templated transcription"/>
    <property type="evidence" value="ECO:0007669"/>
    <property type="project" value="InterPro"/>
</dbReference>
<dbReference type="NCBIfam" id="NF001988">
    <property type="entry name" value="PRK00783.1"/>
    <property type="match status" value="1"/>
</dbReference>
<dbReference type="InterPro" id="IPR022842">
    <property type="entry name" value="RNAP_Rpo3/Rpb3/RPAC1"/>
</dbReference>
<dbReference type="InterPro" id="IPR050518">
    <property type="entry name" value="Rpo3/RPB3_RNA_Pol_subunit"/>
</dbReference>
<evidence type="ECO:0000259" key="7">
    <source>
        <dbReference type="SMART" id="SM00662"/>
    </source>
</evidence>
<dbReference type="GO" id="GO:0046983">
    <property type="term" value="F:protein dimerization activity"/>
    <property type="evidence" value="ECO:0007669"/>
    <property type="project" value="InterPro"/>
</dbReference>
<dbReference type="InterPro" id="IPR001514">
    <property type="entry name" value="DNA-dir_RNA_pol_30-40kDasu_CS"/>
</dbReference>
<evidence type="ECO:0000313" key="8">
    <source>
        <dbReference type="EMBL" id="CCG84358.1"/>
    </source>
</evidence>
<dbReference type="Gene3D" id="2.170.120.12">
    <property type="entry name" value="DNA-directed RNA polymerase, insert domain"/>
    <property type="match status" value="1"/>
</dbReference>
<feature type="domain" description="DNA-directed RNA polymerase RpoA/D/Rpb3-type" evidence="7">
    <location>
        <begin position="63"/>
        <end position="349"/>
    </location>
</feature>
<dbReference type="InterPro" id="IPR036603">
    <property type="entry name" value="RBP11-like"/>
</dbReference>
<keyword evidence="9" id="KW-1185">Reference proteome</keyword>
<protein>
    <recommendedName>
        <fullName evidence="2">DNA-directed RNA polymerases I and III subunit RPAC1</fullName>
    </recommendedName>
</protein>
<dbReference type="PROSITE" id="PS00446">
    <property type="entry name" value="RNA_POL_D_30KD"/>
    <property type="match status" value="1"/>
</dbReference>
<dbReference type="InterPro" id="IPR011263">
    <property type="entry name" value="DNA-dir_RNA_pol_RpoA/D/Rpb3"/>
</dbReference>
<dbReference type="SUPFAM" id="SSF55257">
    <property type="entry name" value="RBP11-like subunits of RNA polymerase"/>
    <property type="match status" value="1"/>
</dbReference>
<keyword evidence="4" id="KW-0804">Transcription</keyword>
<dbReference type="GO" id="GO:0005666">
    <property type="term" value="C:RNA polymerase III complex"/>
    <property type="evidence" value="ECO:0007669"/>
    <property type="project" value="TreeGrafter"/>
</dbReference>
<reference evidence="8 9" key="1">
    <citation type="journal article" date="2013" name="MBio">
        <title>Genome sequencing of the plant pathogen Taphrina deformans, the causal agent of peach leaf curl.</title>
        <authorList>
            <person name="Cisse O.H."/>
            <person name="Almeida J.M.G.C.F."/>
            <person name="Fonseca A."/>
            <person name="Kumar A.A."/>
            <person name="Salojaervi J."/>
            <person name="Overmyer K."/>
            <person name="Hauser P.M."/>
            <person name="Pagni M."/>
        </authorList>
    </citation>
    <scope>NUCLEOTIDE SEQUENCE [LARGE SCALE GENOMIC DNA]</scope>
    <source>
        <strain evidence="9">PYCC 5710 / ATCC 11124 / CBS 356.35 / IMI 108563 / JCM 9778 / NBRC 8474</strain>
    </source>
</reference>
<dbReference type="Proteomes" id="UP000013776">
    <property type="component" value="Unassembled WGS sequence"/>
</dbReference>
<evidence type="ECO:0000256" key="1">
    <source>
        <dbReference type="ARBA" id="ARBA00004123"/>
    </source>
</evidence>
<evidence type="ECO:0000256" key="6">
    <source>
        <dbReference type="ARBA" id="ARBA00025804"/>
    </source>
</evidence>
<dbReference type="SMART" id="SM00662">
    <property type="entry name" value="RPOLD"/>
    <property type="match status" value="1"/>
</dbReference>
<dbReference type="PANTHER" id="PTHR11800">
    <property type="entry name" value="DNA-DIRECTED RNA POLYMERASE"/>
    <property type="match status" value="1"/>
</dbReference>
<dbReference type="VEuPathDB" id="FungiDB:TAPDE_004801"/>
<dbReference type="SUPFAM" id="SSF56553">
    <property type="entry name" value="Insert subdomain of RNA polymerase alpha subunit"/>
    <property type="match status" value="1"/>
</dbReference>
<keyword evidence="5" id="KW-0539">Nucleus</keyword>
<gene>
    <name evidence="8" type="ORF">TAPDE_004801</name>
</gene>
<dbReference type="InterPro" id="IPR011262">
    <property type="entry name" value="DNA-dir_RNA_pol_insert"/>
</dbReference>
<dbReference type="Pfam" id="PF01000">
    <property type="entry name" value="RNA_pol_A_bac"/>
    <property type="match status" value="1"/>
</dbReference>
<comment type="similarity">
    <text evidence="6">Belongs to the archaeal Rpo3/eukaryotic RPB3 RNA polymerase subunit family.</text>
</comment>
<organism evidence="8 9">
    <name type="scientific">Taphrina deformans (strain PYCC 5710 / ATCC 11124 / CBS 356.35 / IMI 108563 / JCM 9778 / NBRC 8474)</name>
    <name type="common">Peach leaf curl fungus</name>
    <name type="synonym">Lalaria deformans</name>
    <dbReference type="NCBI Taxonomy" id="1097556"/>
    <lineage>
        <taxon>Eukaryota</taxon>
        <taxon>Fungi</taxon>
        <taxon>Dikarya</taxon>
        <taxon>Ascomycota</taxon>
        <taxon>Taphrinomycotina</taxon>
        <taxon>Taphrinomycetes</taxon>
        <taxon>Taphrinales</taxon>
        <taxon>Taphrinaceae</taxon>
        <taxon>Taphrina</taxon>
    </lineage>
</organism>
<dbReference type="STRING" id="1097556.R4XFB4"/>
<dbReference type="eggNOG" id="KOG1521">
    <property type="taxonomic scope" value="Eukaryota"/>
</dbReference>
<accession>R4XFB4</accession>
<comment type="subcellular location">
    <subcellularLocation>
        <location evidence="1">Nucleus</location>
    </subcellularLocation>
</comment>